<feature type="domain" description="Major facilitator superfamily (MFS) profile" evidence="6">
    <location>
        <begin position="44"/>
        <end position="488"/>
    </location>
</feature>
<dbReference type="KEGG" id="mde:101893370"/>
<dbReference type="PANTHER" id="PTHR11662:SF399">
    <property type="entry name" value="FI19708P1-RELATED"/>
    <property type="match status" value="1"/>
</dbReference>
<feature type="transmembrane region" description="Helical" evidence="5">
    <location>
        <begin position="464"/>
        <end position="482"/>
    </location>
</feature>
<organism evidence="7">
    <name type="scientific">Musca domestica</name>
    <name type="common">House fly</name>
    <dbReference type="NCBI Taxonomy" id="7370"/>
    <lineage>
        <taxon>Eukaryota</taxon>
        <taxon>Metazoa</taxon>
        <taxon>Ecdysozoa</taxon>
        <taxon>Arthropoda</taxon>
        <taxon>Hexapoda</taxon>
        <taxon>Insecta</taxon>
        <taxon>Pterygota</taxon>
        <taxon>Neoptera</taxon>
        <taxon>Endopterygota</taxon>
        <taxon>Diptera</taxon>
        <taxon>Brachycera</taxon>
        <taxon>Muscomorpha</taxon>
        <taxon>Muscoidea</taxon>
        <taxon>Muscidae</taxon>
        <taxon>Musca</taxon>
    </lineage>
</organism>
<keyword evidence="4 5" id="KW-0472">Membrane</keyword>
<protein>
    <recommendedName>
        <fullName evidence="6">Major facilitator superfamily (MFS) profile domain-containing protein</fullName>
    </recommendedName>
</protein>
<feature type="transmembrane region" description="Helical" evidence="5">
    <location>
        <begin position="234"/>
        <end position="254"/>
    </location>
</feature>
<dbReference type="AlphaFoldDB" id="A0A1I8MI69"/>
<name>A0A1I8MI69_MUSDO</name>
<feature type="transmembrane region" description="Helical" evidence="5">
    <location>
        <begin position="369"/>
        <end position="387"/>
    </location>
</feature>
<dbReference type="OrthoDB" id="2985014at2759"/>
<dbReference type="FunFam" id="1.20.1250.20:FF:000532">
    <property type="entry name" value="SLC (SoLute Carrier) homolog"/>
    <property type="match status" value="1"/>
</dbReference>
<dbReference type="PANTHER" id="PTHR11662">
    <property type="entry name" value="SOLUTE CARRIER FAMILY 17"/>
    <property type="match status" value="1"/>
</dbReference>
<evidence type="ECO:0000256" key="5">
    <source>
        <dbReference type="SAM" id="Phobius"/>
    </source>
</evidence>
<accession>A0A1I8MI69</accession>
<evidence type="ECO:0000256" key="1">
    <source>
        <dbReference type="ARBA" id="ARBA00004141"/>
    </source>
</evidence>
<dbReference type="InterPro" id="IPR050382">
    <property type="entry name" value="MFS_Na/Anion_cotransporter"/>
</dbReference>
<dbReference type="STRING" id="7370.A0A1I8MI69"/>
<dbReference type="InterPro" id="IPR020846">
    <property type="entry name" value="MFS_dom"/>
</dbReference>
<dbReference type="Pfam" id="PF07690">
    <property type="entry name" value="MFS_1"/>
    <property type="match status" value="1"/>
</dbReference>
<dbReference type="PROSITE" id="PS50850">
    <property type="entry name" value="MFS"/>
    <property type="match status" value="1"/>
</dbReference>
<reference evidence="7" key="1">
    <citation type="submission" date="2020-05" db="UniProtKB">
        <authorList>
            <consortium name="EnsemblMetazoa"/>
        </authorList>
    </citation>
    <scope>IDENTIFICATION</scope>
    <source>
        <strain evidence="7">Aabys</strain>
    </source>
</reference>
<evidence type="ECO:0000256" key="2">
    <source>
        <dbReference type="ARBA" id="ARBA00022692"/>
    </source>
</evidence>
<dbReference type="GO" id="GO:0006820">
    <property type="term" value="P:monoatomic anion transport"/>
    <property type="evidence" value="ECO:0007669"/>
    <property type="project" value="TreeGrafter"/>
</dbReference>
<evidence type="ECO:0000313" key="7">
    <source>
        <dbReference type="EnsemblMetazoa" id="MDOA005148-PA"/>
    </source>
</evidence>
<feature type="transmembrane region" description="Helical" evidence="5">
    <location>
        <begin position="144"/>
        <end position="163"/>
    </location>
</feature>
<dbReference type="VEuPathDB" id="VectorBase:MDOA005148"/>
<keyword evidence="2 5" id="KW-0812">Transmembrane</keyword>
<feature type="transmembrane region" description="Helical" evidence="5">
    <location>
        <begin position="394"/>
        <end position="416"/>
    </location>
</feature>
<comment type="subcellular location">
    <subcellularLocation>
        <location evidence="1">Membrane</location>
        <topology evidence="1">Multi-pass membrane protein</topology>
    </subcellularLocation>
</comment>
<sequence length="511" mass="56136">MAKTEVNATTNFDGIAENTAASANETSTPPLWGSARLCYTICAFLAMVIQLCLRNTLNFVILCMVKHQPVSYDNTTADAAEIAVADSHCGPIDTGSANSTIQRTGDLIWTRNQEFAVLGTFYYGYLVTLPIAGRLADRFGGKLLFVHSITIQAMVFMLIPFFARQSYTGAVIVRILQGLVAGCGNPALYQLFSTWAHPTERTAFLSFAYGGYSVGALLVFPLSSFLCKLGWETAFYVVGGVSLLFGISCHWLVYSKLEDHPRLSKEEYEYLKSSQVKAANADVPWKDIFTSVAVYAFIFTHIFHTYGIMVFTLLIPRFFKEAMRLPLAQVGIISSAPFFGAFISKGLTIVSCSIIEKRENLNLTRFRRIVYVVCNLCTVLFIVGIVLSDCQQRILVVLFTMCIGISTDMAFSGAYWPSLLFVAPTYAGLISGIANCLATVSGFLAPHGISLIVRNGTKLEWNSVMFTLMASYLLGAAVYGLFGSSKLANWGHLDKNQNNNNQDLNNQTSEA</sequence>
<dbReference type="EnsemblMetazoa" id="MDOA005148-RA">
    <property type="protein sequence ID" value="MDOA005148-PA"/>
    <property type="gene ID" value="MDOA005148"/>
</dbReference>
<evidence type="ECO:0000256" key="3">
    <source>
        <dbReference type="ARBA" id="ARBA00022989"/>
    </source>
</evidence>
<evidence type="ECO:0000259" key="6">
    <source>
        <dbReference type="PROSITE" id="PS50850"/>
    </source>
</evidence>
<dbReference type="RefSeq" id="XP_005184578.2">
    <property type="nucleotide sequence ID" value="XM_005184521.4"/>
</dbReference>
<dbReference type="VEuPathDB" id="VectorBase:MDOMA2_008065"/>
<dbReference type="eggNOG" id="KOG2532">
    <property type="taxonomic scope" value="Eukaryota"/>
</dbReference>
<dbReference type="InterPro" id="IPR036259">
    <property type="entry name" value="MFS_trans_sf"/>
</dbReference>
<feature type="transmembrane region" description="Helical" evidence="5">
    <location>
        <begin position="115"/>
        <end position="132"/>
    </location>
</feature>
<dbReference type="GO" id="GO:0022857">
    <property type="term" value="F:transmembrane transporter activity"/>
    <property type="evidence" value="ECO:0007669"/>
    <property type="project" value="InterPro"/>
</dbReference>
<feature type="transmembrane region" description="Helical" evidence="5">
    <location>
        <begin position="204"/>
        <end position="227"/>
    </location>
</feature>
<keyword evidence="3 5" id="KW-1133">Transmembrane helix</keyword>
<feature type="transmembrane region" description="Helical" evidence="5">
    <location>
        <begin position="428"/>
        <end position="452"/>
    </location>
</feature>
<dbReference type="InterPro" id="IPR011701">
    <property type="entry name" value="MFS"/>
</dbReference>
<dbReference type="Gene3D" id="1.20.1250.20">
    <property type="entry name" value="MFS general substrate transporter like domains"/>
    <property type="match status" value="2"/>
</dbReference>
<gene>
    <name evidence="7" type="primary">101893370</name>
</gene>
<feature type="transmembrane region" description="Helical" evidence="5">
    <location>
        <begin position="175"/>
        <end position="192"/>
    </location>
</feature>
<dbReference type="GO" id="GO:0016020">
    <property type="term" value="C:membrane"/>
    <property type="evidence" value="ECO:0007669"/>
    <property type="project" value="UniProtKB-SubCell"/>
</dbReference>
<dbReference type="SUPFAM" id="SSF103473">
    <property type="entry name" value="MFS general substrate transporter"/>
    <property type="match status" value="1"/>
</dbReference>
<feature type="transmembrane region" description="Helical" evidence="5">
    <location>
        <begin position="327"/>
        <end position="349"/>
    </location>
</feature>
<feature type="transmembrane region" description="Helical" evidence="5">
    <location>
        <begin position="292"/>
        <end position="315"/>
    </location>
</feature>
<evidence type="ECO:0000256" key="4">
    <source>
        <dbReference type="ARBA" id="ARBA00023136"/>
    </source>
</evidence>
<proteinExistence type="predicted"/>